<feature type="compositionally biased region" description="Pro residues" evidence="1">
    <location>
        <begin position="58"/>
        <end position="68"/>
    </location>
</feature>
<proteinExistence type="predicted"/>
<feature type="domain" description="DOC" evidence="3">
    <location>
        <begin position="246"/>
        <end position="430"/>
    </location>
</feature>
<dbReference type="SUPFAM" id="SSF49785">
    <property type="entry name" value="Galactose-binding domain-like"/>
    <property type="match status" value="1"/>
</dbReference>
<dbReference type="PROSITE" id="PS50222">
    <property type="entry name" value="EF_HAND_2"/>
    <property type="match status" value="1"/>
</dbReference>
<organism evidence="4 5">
    <name type="scientific">Notothenia coriiceps</name>
    <name type="common">black rockcod</name>
    <dbReference type="NCBI Taxonomy" id="8208"/>
    <lineage>
        <taxon>Eukaryota</taxon>
        <taxon>Metazoa</taxon>
        <taxon>Chordata</taxon>
        <taxon>Craniata</taxon>
        <taxon>Vertebrata</taxon>
        <taxon>Euteleostomi</taxon>
        <taxon>Actinopterygii</taxon>
        <taxon>Neopterygii</taxon>
        <taxon>Teleostei</taxon>
        <taxon>Neoteleostei</taxon>
        <taxon>Acanthomorphata</taxon>
        <taxon>Eupercaria</taxon>
        <taxon>Perciformes</taxon>
        <taxon>Notothenioidei</taxon>
        <taxon>Nototheniidae</taxon>
        <taxon>Notothenia</taxon>
    </lineage>
</organism>
<evidence type="ECO:0000256" key="1">
    <source>
        <dbReference type="SAM" id="MobiDB-lite"/>
    </source>
</evidence>
<gene>
    <name evidence="5" type="primary">LOC104967640</name>
</gene>
<evidence type="ECO:0000313" key="4">
    <source>
        <dbReference type="Proteomes" id="UP000504611"/>
    </source>
</evidence>
<dbReference type="PANTHER" id="PTHR22772:SF4">
    <property type="entry name" value="ZINC FINGER ZZ-TYPE AND EF-HAND DOMAIN-CONTAINING PROTEIN 1"/>
    <property type="match status" value="1"/>
</dbReference>
<feature type="region of interest" description="Disordered" evidence="1">
    <location>
        <begin position="826"/>
        <end position="860"/>
    </location>
</feature>
<dbReference type="PROSITE" id="PS51284">
    <property type="entry name" value="DOC"/>
    <property type="match status" value="1"/>
</dbReference>
<dbReference type="Proteomes" id="UP000504611">
    <property type="component" value="Unplaced"/>
</dbReference>
<accession>A0A6I9Q5J4</accession>
<feature type="region of interest" description="Disordered" evidence="1">
    <location>
        <begin position="566"/>
        <end position="587"/>
    </location>
</feature>
<dbReference type="InterPro" id="IPR004939">
    <property type="entry name" value="APC_su10/DOC_dom"/>
</dbReference>
<dbReference type="Gene3D" id="2.60.120.260">
    <property type="entry name" value="Galactose-binding domain-like"/>
    <property type="match status" value="1"/>
</dbReference>
<dbReference type="InterPro" id="IPR040099">
    <property type="entry name" value="ZZEF1"/>
</dbReference>
<dbReference type="Gene3D" id="1.10.238.10">
    <property type="entry name" value="EF-hand"/>
    <property type="match status" value="1"/>
</dbReference>
<feature type="compositionally biased region" description="Low complexity" evidence="1">
    <location>
        <begin position="844"/>
        <end position="856"/>
    </location>
</feature>
<feature type="domain" description="EF-hand" evidence="2">
    <location>
        <begin position="132"/>
        <end position="167"/>
    </location>
</feature>
<dbReference type="SUPFAM" id="SSF47473">
    <property type="entry name" value="EF-hand"/>
    <property type="match status" value="1"/>
</dbReference>
<feature type="region of interest" description="Disordered" evidence="1">
    <location>
        <begin position="1"/>
        <end position="70"/>
    </location>
</feature>
<protein>
    <submittedName>
        <fullName evidence="5">Zinc finger ZZ-type and EF-hand domain-containing protein 1-like</fullName>
    </submittedName>
</protein>
<dbReference type="PANTHER" id="PTHR22772">
    <property type="entry name" value="NOVEL ZZ TYPE ZINC FINGER DOMAIN CONTAINING PROTEIN"/>
    <property type="match status" value="1"/>
</dbReference>
<evidence type="ECO:0000259" key="2">
    <source>
        <dbReference type="PROSITE" id="PS50222"/>
    </source>
</evidence>
<dbReference type="OrthoDB" id="661148at2759"/>
<dbReference type="AlphaFoldDB" id="A0A6I9Q5J4"/>
<dbReference type="InterPro" id="IPR008979">
    <property type="entry name" value="Galactose-bd-like_sf"/>
</dbReference>
<name>A0A6I9Q5J4_9TELE</name>
<dbReference type="InterPro" id="IPR002048">
    <property type="entry name" value="EF_hand_dom"/>
</dbReference>
<dbReference type="GO" id="GO:0005509">
    <property type="term" value="F:calcium ion binding"/>
    <property type="evidence" value="ECO:0007669"/>
    <property type="project" value="InterPro"/>
</dbReference>
<sequence length="880" mass="96859">MGNAESGCGGGSGDEEDIETESPGFAEDSPASAATAVGVGGGGGSSGSGRSGRGSNNPPVPAGGPPSPGILLEQVKLREAAARISDSGVAIQESVLAGNEGVLVRWLEDRLNRGEESVNVEQFCEMLESRDAPRDECEEAFGQFDAEGDGVVDVESMLIALKNSNGANLKGELSHVIRQLQACSLTPGFVDIFSKTKDRLGAHASKILKFLHRNRIPSSAIPFPILEGYNSICTMRSSVVQDFLEFLLQKEKDLDIQYRAELDRDPDVDKVKVVTQCYSSIEASSNVPDVYKMTNGDTGSFWQSDGSARSHWIRLKMKPDVVLRRLAIAVVSNDHSYMPQLVSVAVGKNRRSLQEIRDIRIPSNVTGYVALLENANITHPYIQINIKRCLSDGCDTRIHGLKTLGYQITKSKEVSVSDASAIWYLSLLTSLVTASMDTNPALAQTVLQSTQKALRHMPPLSLTPSSTEFPKFFSLNILEEVDGFLLRIADCCVSPDAELTLLAFALARGSVAKVLQALSCISDHLETEYTAGALIVSMASVRLRLLNRNGKPLQLHLQACDVKSKEEKSGPDNMLTETSTGDGFLSESGRKRASVILSTEDQSNFQVTQMKIKVRKGAIGAKCGLVFAYKEDDPFDAEKHFKRFKKYDSWVYKDYKEFVQDNVKIPTQSEDEPIGWFELEEDWNDVEIKLQQCRVAKFLMVKFLGTRQDSAERLGVQSLSFSGYLCPGPERLADLDDLSPEGESFDSDVVTGLCLLNKTLYFIQQLTREMDASHFKQKYLLDFSGLGLNLFWDFYSKLREIEGEEVLKSRVLLLQLMQNCFPMLPNPLEPRGPEESRASEEGAKAAVAVPSTSSSVEPPPDSVRAVCELYTHICHIQEEH</sequence>
<feature type="compositionally biased region" description="Gly residues" evidence="1">
    <location>
        <begin position="38"/>
        <end position="52"/>
    </location>
</feature>
<reference evidence="5" key="1">
    <citation type="submission" date="2025-08" db="UniProtKB">
        <authorList>
            <consortium name="RefSeq"/>
        </authorList>
    </citation>
    <scope>IDENTIFICATION</scope>
    <source>
        <tissue evidence="5">Muscle</tissue>
    </source>
</reference>
<evidence type="ECO:0000313" key="5">
    <source>
        <dbReference type="RefSeq" id="XP_010795451.1"/>
    </source>
</evidence>
<feature type="compositionally biased region" description="Basic and acidic residues" evidence="1">
    <location>
        <begin position="831"/>
        <end position="843"/>
    </location>
</feature>
<dbReference type="Pfam" id="PF03256">
    <property type="entry name" value="ANAPC10"/>
    <property type="match status" value="1"/>
</dbReference>
<evidence type="ECO:0000259" key="3">
    <source>
        <dbReference type="PROSITE" id="PS51284"/>
    </source>
</evidence>
<dbReference type="SMART" id="SM01337">
    <property type="entry name" value="APC10"/>
    <property type="match status" value="1"/>
</dbReference>
<dbReference type="GeneID" id="104967640"/>
<keyword evidence="4" id="KW-1185">Reference proteome</keyword>
<dbReference type="KEGG" id="ncc:104967640"/>
<dbReference type="RefSeq" id="XP_010795451.1">
    <property type="nucleotide sequence ID" value="XM_010797149.1"/>
</dbReference>
<dbReference type="InterPro" id="IPR011992">
    <property type="entry name" value="EF-hand-dom_pair"/>
</dbReference>